<dbReference type="VEuPathDB" id="FungiDB:BO78DRAFT_375794"/>
<evidence type="ECO:0000313" key="2">
    <source>
        <dbReference type="EMBL" id="PYI03040.1"/>
    </source>
</evidence>
<keyword evidence="3" id="KW-1185">Reference proteome</keyword>
<organism evidence="2 3">
    <name type="scientific">Aspergillus sclerotiicarbonarius (strain CBS 121057 / IBT 28362)</name>
    <dbReference type="NCBI Taxonomy" id="1448318"/>
    <lineage>
        <taxon>Eukaryota</taxon>
        <taxon>Fungi</taxon>
        <taxon>Dikarya</taxon>
        <taxon>Ascomycota</taxon>
        <taxon>Pezizomycotina</taxon>
        <taxon>Eurotiomycetes</taxon>
        <taxon>Eurotiomycetidae</taxon>
        <taxon>Eurotiales</taxon>
        <taxon>Aspergillaceae</taxon>
        <taxon>Aspergillus</taxon>
        <taxon>Aspergillus subgen. Circumdati</taxon>
    </lineage>
</organism>
<dbReference type="PROSITE" id="PS50405">
    <property type="entry name" value="GST_CTER"/>
    <property type="match status" value="1"/>
</dbReference>
<dbReference type="PANTHER" id="PTHR44051">
    <property type="entry name" value="GLUTATHIONE S-TRANSFERASE-RELATED"/>
    <property type="match status" value="1"/>
</dbReference>
<dbReference type="EMBL" id="KZ826385">
    <property type="protein sequence ID" value="PYI03040.1"/>
    <property type="molecule type" value="Genomic_DNA"/>
</dbReference>
<dbReference type="Gene3D" id="1.20.1050.130">
    <property type="match status" value="1"/>
</dbReference>
<accession>A0A319E0M4</accession>
<dbReference type="AlphaFoldDB" id="A0A319E0M4"/>
<dbReference type="InterPro" id="IPR010987">
    <property type="entry name" value="Glutathione-S-Trfase_C-like"/>
</dbReference>
<keyword evidence="2" id="KW-0808">Transferase</keyword>
<dbReference type="InterPro" id="IPR036282">
    <property type="entry name" value="Glutathione-S-Trfase_C_sf"/>
</dbReference>
<gene>
    <name evidence="2" type="ORF">BO78DRAFT_375794</name>
</gene>
<sequence length="207" mass="23231">MNVFHEEPSALTLSTPKGSTTGTTVAILLEELRLPYHLHFASHSETPRPHPDRITLTDIDRNGHSTVLEDFDAITSYLLTRYDENHRFSYPAGSPESTAVRDSIHTLLSRMGGNHSEGGKEAVPSVRKILSLYLHLEEYLQKTRKRFLVGDKCTLADLAHFPYVAAASIHGLDLERFPELTSWYDRLARQGAVRKGMEAVGFQVDDT</sequence>
<dbReference type="Proteomes" id="UP000248423">
    <property type="component" value="Unassembled WGS sequence"/>
</dbReference>
<dbReference type="Pfam" id="PF00043">
    <property type="entry name" value="GST_C"/>
    <property type="match status" value="1"/>
</dbReference>
<protein>
    <submittedName>
        <fullName evidence="2">Putative glutathione-S-transferase theta, GST</fullName>
    </submittedName>
</protein>
<dbReference type="GO" id="GO:0016740">
    <property type="term" value="F:transferase activity"/>
    <property type="evidence" value="ECO:0007669"/>
    <property type="project" value="UniProtKB-KW"/>
</dbReference>
<reference evidence="2 3" key="1">
    <citation type="submission" date="2018-02" db="EMBL/GenBank/DDBJ databases">
        <title>The genomes of Aspergillus section Nigri reveals drivers in fungal speciation.</title>
        <authorList>
            <consortium name="DOE Joint Genome Institute"/>
            <person name="Vesth T.C."/>
            <person name="Nybo J."/>
            <person name="Theobald S."/>
            <person name="Brandl J."/>
            <person name="Frisvad J.C."/>
            <person name="Nielsen K.F."/>
            <person name="Lyhne E.K."/>
            <person name="Kogle M.E."/>
            <person name="Kuo A."/>
            <person name="Riley R."/>
            <person name="Clum A."/>
            <person name="Nolan M."/>
            <person name="Lipzen A."/>
            <person name="Salamov A."/>
            <person name="Henrissat B."/>
            <person name="Wiebenga A."/>
            <person name="De vries R.P."/>
            <person name="Grigoriev I.V."/>
            <person name="Mortensen U.H."/>
            <person name="Andersen M.R."/>
            <person name="Baker S.E."/>
        </authorList>
    </citation>
    <scope>NUCLEOTIDE SEQUENCE [LARGE SCALE GENOMIC DNA]</scope>
    <source>
        <strain evidence="2 3">CBS 121057</strain>
    </source>
</reference>
<feature type="domain" description="GST C-terminal" evidence="1">
    <location>
        <begin position="58"/>
        <end position="207"/>
    </location>
</feature>
<dbReference type="SUPFAM" id="SSF47616">
    <property type="entry name" value="GST C-terminal domain-like"/>
    <property type="match status" value="1"/>
</dbReference>
<dbReference type="STRING" id="1448318.A0A319E0M4"/>
<evidence type="ECO:0000313" key="3">
    <source>
        <dbReference type="Proteomes" id="UP000248423"/>
    </source>
</evidence>
<dbReference type="InterPro" id="IPR004046">
    <property type="entry name" value="GST_C"/>
</dbReference>
<name>A0A319E0M4_ASPSB</name>
<evidence type="ECO:0000259" key="1">
    <source>
        <dbReference type="PROSITE" id="PS50405"/>
    </source>
</evidence>
<dbReference type="PANTHER" id="PTHR44051:SF8">
    <property type="entry name" value="GLUTATHIONE S-TRANSFERASE GSTA"/>
    <property type="match status" value="1"/>
</dbReference>
<dbReference type="OrthoDB" id="422574at2759"/>
<proteinExistence type="predicted"/>